<accession>A0A2R5G2V7</accession>
<dbReference type="InterPro" id="IPR029052">
    <property type="entry name" value="Metallo-depent_PP-like"/>
</dbReference>
<dbReference type="Proteomes" id="UP000241890">
    <property type="component" value="Unassembled WGS sequence"/>
</dbReference>
<evidence type="ECO:0000313" key="1">
    <source>
        <dbReference type="EMBL" id="GBG25340.1"/>
    </source>
</evidence>
<dbReference type="InParanoid" id="A0A2R5G2V7"/>
<proteinExistence type="predicted"/>
<sequence>MASQPHRHRVLTAGNHDVIFDPDHAHAKECERRWSRGKPFCATDQLLAQAIDYLCDASVKLDGVKVYIFDL</sequence>
<gene>
    <name evidence="1" type="ORF">FCC1311_015582</name>
</gene>
<evidence type="ECO:0000313" key="2">
    <source>
        <dbReference type="Proteomes" id="UP000241890"/>
    </source>
</evidence>
<dbReference type="EMBL" id="BEYU01000012">
    <property type="protein sequence ID" value="GBG25340.1"/>
    <property type="molecule type" value="Genomic_DNA"/>
</dbReference>
<comment type="caution">
    <text evidence="1">The sequence shown here is derived from an EMBL/GenBank/DDBJ whole genome shotgun (WGS) entry which is preliminary data.</text>
</comment>
<organism evidence="1 2">
    <name type="scientific">Hondaea fermentalgiana</name>
    <dbReference type="NCBI Taxonomy" id="2315210"/>
    <lineage>
        <taxon>Eukaryota</taxon>
        <taxon>Sar</taxon>
        <taxon>Stramenopiles</taxon>
        <taxon>Bigyra</taxon>
        <taxon>Labyrinthulomycetes</taxon>
        <taxon>Thraustochytrida</taxon>
        <taxon>Thraustochytriidae</taxon>
        <taxon>Hondaea</taxon>
    </lineage>
</organism>
<dbReference type="OrthoDB" id="630188at2759"/>
<dbReference type="AlphaFoldDB" id="A0A2R5G2V7"/>
<protein>
    <submittedName>
        <fullName evidence="1">UPF0046 protein C25E10.12</fullName>
    </submittedName>
</protein>
<dbReference type="Gene3D" id="3.60.21.10">
    <property type="match status" value="1"/>
</dbReference>
<name>A0A2R5G2V7_9STRA</name>
<reference evidence="1 2" key="1">
    <citation type="submission" date="2017-12" db="EMBL/GenBank/DDBJ databases">
        <title>Sequencing, de novo assembly and annotation of complete genome of a new Thraustochytrid species, strain FCC1311.</title>
        <authorList>
            <person name="Sedici K."/>
            <person name="Godart F."/>
            <person name="Aiese Cigliano R."/>
            <person name="Sanseverino W."/>
            <person name="Barakat M."/>
            <person name="Ortet P."/>
            <person name="Marechal E."/>
            <person name="Cagnac O."/>
            <person name="Amato A."/>
        </authorList>
    </citation>
    <scope>NUCLEOTIDE SEQUENCE [LARGE SCALE GENOMIC DNA]</scope>
</reference>
<keyword evidence="2" id="KW-1185">Reference proteome</keyword>